<organism evidence="1">
    <name type="scientific">marine sediment metagenome</name>
    <dbReference type="NCBI Taxonomy" id="412755"/>
    <lineage>
        <taxon>unclassified sequences</taxon>
        <taxon>metagenomes</taxon>
        <taxon>ecological metagenomes</taxon>
    </lineage>
</organism>
<sequence>NTRNIPDGYLIDLTSKKEPRLYVVEHELVKHDPLKHIAAQILEFSLSFETSPQRIKTFVKQELSKGKKALEQCEEYAKTKDIYPFI</sequence>
<gene>
    <name evidence="1" type="ORF">S01H4_63650</name>
</gene>
<reference evidence="1" key="1">
    <citation type="journal article" date="2014" name="Front. Microbiol.">
        <title>High frequency of phylogenetically diverse reductive dehalogenase-homologous genes in deep subseafloor sedimentary metagenomes.</title>
        <authorList>
            <person name="Kawai M."/>
            <person name="Futagami T."/>
            <person name="Toyoda A."/>
            <person name="Takaki Y."/>
            <person name="Nishi S."/>
            <person name="Hori S."/>
            <person name="Arai W."/>
            <person name="Tsubouchi T."/>
            <person name="Morono Y."/>
            <person name="Uchiyama I."/>
            <person name="Ito T."/>
            <person name="Fujiyama A."/>
            <person name="Inagaki F."/>
            <person name="Takami H."/>
        </authorList>
    </citation>
    <scope>NUCLEOTIDE SEQUENCE</scope>
    <source>
        <strain evidence="1">Expedition CK06-06</strain>
    </source>
</reference>
<evidence type="ECO:0000313" key="1">
    <source>
        <dbReference type="EMBL" id="GAH05410.1"/>
    </source>
</evidence>
<protein>
    <submittedName>
        <fullName evidence="1">Uncharacterized protein</fullName>
    </submittedName>
</protein>
<feature type="non-terminal residue" evidence="1">
    <location>
        <position position="1"/>
    </location>
</feature>
<accession>X1DAT7</accession>
<name>X1DAT7_9ZZZZ</name>
<dbReference type="AlphaFoldDB" id="X1DAT7"/>
<proteinExistence type="predicted"/>
<comment type="caution">
    <text evidence="1">The sequence shown here is derived from an EMBL/GenBank/DDBJ whole genome shotgun (WGS) entry which is preliminary data.</text>
</comment>
<dbReference type="EMBL" id="BART01038346">
    <property type="protein sequence ID" value="GAH05410.1"/>
    <property type="molecule type" value="Genomic_DNA"/>
</dbReference>